<keyword evidence="1" id="KW-0328">Glycosyltransferase</keyword>
<proteinExistence type="predicted"/>
<dbReference type="Pfam" id="PF13692">
    <property type="entry name" value="Glyco_trans_1_4"/>
    <property type="match status" value="1"/>
</dbReference>
<evidence type="ECO:0000256" key="1">
    <source>
        <dbReference type="ARBA" id="ARBA00022676"/>
    </source>
</evidence>
<keyword evidence="6" id="KW-1185">Reference proteome</keyword>
<feature type="domain" description="Glycosyl transferase family 1" evidence="3">
    <location>
        <begin position="163"/>
        <end position="318"/>
    </location>
</feature>
<evidence type="ECO:0000313" key="6">
    <source>
        <dbReference type="Proteomes" id="UP000554054"/>
    </source>
</evidence>
<name>A0A852W033_9MICO</name>
<organism evidence="5 6">
    <name type="scientific">Janibacter cremeus</name>
    <dbReference type="NCBI Taxonomy" id="1285192"/>
    <lineage>
        <taxon>Bacteria</taxon>
        <taxon>Bacillati</taxon>
        <taxon>Actinomycetota</taxon>
        <taxon>Actinomycetes</taxon>
        <taxon>Micrococcales</taxon>
        <taxon>Intrasporangiaceae</taxon>
        <taxon>Janibacter</taxon>
    </lineage>
</organism>
<dbReference type="AlphaFoldDB" id="A0A852W033"/>
<dbReference type="EMBL" id="JACCAE010000001">
    <property type="protein sequence ID" value="NYF99041.1"/>
    <property type="molecule type" value="Genomic_DNA"/>
</dbReference>
<accession>A0A852W033</accession>
<dbReference type="Pfam" id="PF13439">
    <property type="entry name" value="Glyco_transf_4"/>
    <property type="match status" value="1"/>
</dbReference>
<dbReference type="Pfam" id="PF00534">
    <property type="entry name" value="Glycos_transf_1"/>
    <property type="match status" value="1"/>
</dbReference>
<dbReference type="SUPFAM" id="SSF53756">
    <property type="entry name" value="UDP-Glycosyltransferase/glycogen phosphorylase"/>
    <property type="match status" value="2"/>
</dbReference>
<evidence type="ECO:0000259" key="4">
    <source>
        <dbReference type="Pfam" id="PF13439"/>
    </source>
</evidence>
<evidence type="ECO:0000259" key="3">
    <source>
        <dbReference type="Pfam" id="PF00534"/>
    </source>
</evidence>
<comment type="caution">
    <text evidence="5">The sequence shown here is derived from an EMBL/GenBank/DDBJ whole genome shotgun (WGS) entry which is preliminary data.</text>
</comment>
<dbReference type="Gene3D" id="3.40.50.2000">
    <property type="entry name" value="Glycogen Phosphorylase B"/>
    <property type="match status" value="3"/>
</dbReference>
<reference evidence="5 6" key="1">
    <citation type="submission" date="2020-07" db="EMBL/GenBank/DDBJ databases">
        <title>Sequencing the genomes of 1000 actinobacteria strains.</title>
        <authorList>
            <person name="Klenk H.-P."/>
        </authorList>
    </citation>
    <scope>NUCLEOTIDE SEQUENCE [LARGE SCALE GENOMIC DNA]</scope>
    <source>
        <strain evidence="5 6">DSM 26154</strain>
    </source>
</reference>
<dbReference type="PANTHER" id="PTHR12526">
    <property type="entry name" value="GLYCOSYLTRANSFERASE"/>
    <property type="match status" value="1"/>
</dbReference>
<dbReference type="CDD" id="cd03801">
    <property type="entry name" value="GT4_PimA-like"/>
    <property type="match status" value="1"/>
</dbReference>
<dbReference type="RefSeq" id="WP_185991793.1">
    <property type="nucleotide sequence ID" value="NZ_JACCAE010000001.1"/>
</dbReference>
<evidence type="ECO:0000313" key="5">
    <source>
        <dbReference type="EMBL" id="NYF99041.1"/>
    </source>
</evidence>
<evidence type="ECO:0000256" key="2">
    <source>
        <dbReference type="ARBA" id="ARBA00022679"/>
    </source>
</evidence>
<dbReference type="GO" id="GO:0016757">
    <property type="term" value="F:glycosyltransferase activity"/>
    <property type="evidence" value="ECO:0007669"/>
    <property type="project" value="UniProtKB-KW"/>
</dbReference>
<dbReference type="InterPro" id="IPR028098">
    <property type="entry name" value="Glyco_trans_4-like_N"/>
</dbReference>
<sequence>MRITHVVCTPSFAGVERHIAVLAAAQHDAGHEVTVLGGDQAPMRAAISRSGVRLLPAPDRTTTLRHLAGAAGRRADVVATHMTEADLTALASPTLARTPIVSTRHFAARRGSTRAARAVAERFQQRLAAEIAVSEYIAGTIDVDAVVIPPGVPIRPDGQPPSTRDRTVLVAQRLEAEKATEVAVSAFAESGLHERGWRLVIAGDGSLRVELEMLARRLGIREVTDFVGHRHDVDLLMARAGILLAPCPVEGMGLTVIEAMACGTPVVAAAAGGHLENVGGVADAALFASGDAVMAGRLLADLAFDPARHDRYGQALRERQRRAFSVAAQAESTESLYRHVMASRSPREPRPGHGQDLVVISLEPWDRVWRRNQHLLTGLLRADPSLRVLFVEPARDPLHSMWIGHSPRTGRGLRRGPHLPGVAPDALWLLEPTKALPRRIDTHQDERWAAAIRRACERLGFTRPVLWVNDPQGALVMQRTGWPTLYDITDDWLEADRGSTTLSRLASHEATLLDQAVEVVVCSRALAATKSSRRPVTLVHNAVDIDATARPTARPEDLPVGPVAIYVGTLHSDRLDIDLCVQTASALAGRGTVALVGPDALTRAEQDRLDAAGVARLGAKDRRLVPGYLQHADALLVPHVVDDFTDSLDPIKLYEYRAVGRPVISTPVAGFREAADGRLRVVDPGDFPATVAAALPASDRYPAGVDHGVPTWTDRVREMQTVLDRVRHRGDARASNATTDLPLAVRVRLGHAAAQHLAARHDLDVLHIKGDSLDERLVHEGRRASDADVLVRPAHLERFLAVCAGAGYRTTSRFATGSPFEHSTTLWHDLWGYLDVHRHYPGIGLSPAEAFDRLWSARVERAIAGVTCPTPDIPAQVGFLVLHAGRSLPDGQATADVSHAWDGAHVELRQAVRAWVGEFRADVAFAAGTGQLADLPPSSEKDLWLAVTREGRLQEWRARIAAAPDLATRARLLARLPVVNTDHLATRLGHRPNRREIAREFLDRARRAVAEYRGRR</sequence>
<gene>
    <name evidence="5" type="ORF">BJY20_002433</name>
</gene>
<dbReference type="InterPro" id="IPR001296">
    <property type="entry name" value="Glyco_trans_1"/>
</dbReference>
<dbReference type="Proteomes" id="UP000554054">
    <property type="component" value="Unassembled WGS sequence"/>
</dbReference>
<feature type="domain" description="Glycosyltransferase subfamily 4-like N-terminal" evidence="4">
    <location>
        <begin position="14"/>
        <end position="153"/>
    </location>
</feature>
<protein>
    <submittedName>
        <fullName evidence="5">Glycosyltransferase involved in cell wall biosynthesis</fullName>
    </submittedName>
</protein>
<dbReference type="PANTHER" id="PTHR12526:SF510">
    <property type="entry name" value="D-INOSITOL 3-PHOSPHATE GLYCOSYLTRANSFERASE"/>
    <property type="match status" value="1"/>
</dbReference>
<keyword evidence="2 5" id="KW-0808">Transferase</keyword>